<evidence type="ECO:0000313" key="2">
    <source>
        <dbReference type="Proteomes" id="UP000474296"/>
    </source>
</evidence>
<dbReference type="Proteomes" id="UP000474296">
    <property type="component" value="Unassembled WGS sequence"/>
</dbReference>
<organism evidence="1 2">
    <name type="scientific">Spongiivirga citrea</name>
    <dbReference type="NCBI Taxonomy" id="1481457"/>
    <lineage>
        <taxon>Bacteria</taxon>
        <taxon>Pseudomonadati</taxon>
        <taxon>Bacteroidota</taxon>
        <taxon>Flavobacteriia</taxon>
        <taxon>Flavobacteriales</taxon>
        <taxon>Flavobacteriaceae</taxon>
        <taxon>Spongiivirga</taxon>
    </lineage>
</organism>
<dbReference type="EMBL" id="JAABOQ010000006">
    <property type="protein sequence ID" value="NER18498.1"/>
    <property type="molecule type" value="Genomic_DNA"/>
</dbReference>
<dbReference type="AlphaFoldDB" id="A0A6M0CKR3"/>
<accession>A0A6M0CKR3</accession>
<reference evidence="1 2" key="1">
    <citation type="submission" date="2020-01" db="EMBL/GenBank/DDBJ databases">
        <title>Spongiivirga citrea KCTC 32990T.</title>
        <authorList>
            <person name="Wang G."/>
        </authorList>
    </citation>
    <scope>NUCLEOTIDE SEQUENCE [LARGE SCALE GENOMIC DNA]</scope>
    <source>
        <strain evidence="1 2">KCTC 32990</strain>
    </source>
</reference>
<keyword evidence="2" id="KW-1185">Reference proteome</keyword>
<dbReference type="RefSeq" id="WP_164033186.1">
    <property type="nucleotide sequence ID" value="NZ_JAABOQ010000006.1"/>
</dbReference>
<comment type="caution">
    <text evidence="1">The sequence shown here is derived from an EMBL/GenBank/DDBJ whole genome shotgun (WGS) entry which is preliminary data.</text>
</comment>
<name>A0A6M0CKR3_9FLAO</name>
<sequence length="248" mass="29934">MSRISIILFFFLLSNHSFSQKKKIYFDESGKKVSSLIFDQKLYSSIYYGVNYHTKDYDVSTLYLNYYIGKIDSIKKHQLFSLLSQRNQIDTTKTILIHYKDSLKSIASFPEKDTVIQLKNGRHKHLHSHITFLKQHENCVRRFKRKKDINVYHFYTSNDGHPEIYDNLKWHKDHLQMLKKLFSNRENLGYYWHLVIHPNGDYFVYNRNLNTAIYRDLMKQRRWKKHLSSFIKKYNALNPKTLIPNSVR</sequence>
<evidence type="ECO:0000313" key="1">
    <source>
        <dbReference type="EMBL" id="NER18498.1"/>
    </source>
</evidence>
<protein>
    <submittedName>
        <fullName evidence="1">Uncharacterized protein</fullName>
    </submittedName>
</protein>
<gene>
    <name evidence="1" type="ORF">GWK10_14865</name>
</gene>
<proteinExistence type="predicted"/>